<sequence>MIIKVAHFKGKRLEVDSLVWKPIFAAELEENTPAARGQTEIHRAGINGLILAHEVQHQLQGAGEWIDLQIHEKNHLHSFPSEPNPRRSRFYAEGAEIEEYKYELREHIKFSSNVVDMTYAMGNGGPPSKTYSGMAKGWRNQKTVAKGAVEYMASKVQKKPELISKLTPKFAVGCRRITPGPGYLEALIEDNTSPIFGEIARITSMGIVMSSGETLNWTLRYALCVMKLPGILTGQPLVTDHPIEQHIESLPGAPAEQDTDNVLNSRPKKPGLSAQLPKWADWAGWLWAASLYVKSRIEECVFRGLGNSVFITCAHTLKRPSLVEGVNVERWFTPNPRDYTSKITLTSGSGNLRSNLNKVLTHTLHAAIFAFARPVSELLSDTQKTSLLPYNFDVPVDQGAALFTATESRWQRKLIPQPNLLPAHPLTTSSVPTFTVTILAVNAADFGNSVYAASQNTEQEVTAAVHRRLPDEISFALKNGAACFSPVPGILDRITVAPDSSWLVKHKEAGVRGSSGGALPDCNNNPVGIEVGSEEVDGKATPDCCNYGITWRGRLTEFAMDYIVPNLNTKRKTRAAWEELLGLASKDE</sequence>
<organism evidence="2 3">
    <name type="scientific">Sphaerosporella brunnea</name>
    <dbReference type="NCBI Taxonomy" id="1250544"/>
    <lineage>
        <taxon>Eukaryota</taxon>
        <taxon>Fungi</taxon>
        <taxon>Dikarya</taxon>
        <taxon>Ascomycota</taxon>
        <taxon>Pezizomycotina</taxon>
        <taxon>Pezizomycetes</taxon>
        <taxon>Pezizales</taxon>
        <taxon>Pyronemataceae</taxon>
        <taxon>Sphaerosporella</taxon>
    </lineage>
</organism>
<reference evidence="2 3" key="1">
    <citation type="submission" date="2019-09" db="EMBL/GenBank/DDBJ databases">
        <title>Draft genome of the ectomycorrhizal ascomycete Sphaerosporella brunnea.</title>
        <authorList>
            <consortium name="DOE Joint Genome Institute"/>
            <person name="Benucci G.M."/>
            <person name="Marozzi G."/>
            <person name="Antonielli L."/>
            <person name="Sanchez S."/>
            <person name="Marco P."/>
            <person name="Wang X."/>
            <person name="Falini L.B."/>
            <person name="Barry K."/>
            <person name="Haridas S."/>
            <person name="Lipzen A."/>
            <person name="Labutti K."/>
            <person name="Grigoriev I.V."/>
            <person name="Murat C."/>
            <person name="Martin F."/>
            <person name="Albertini E."/>
            <person name="Donnini D."/>
            <person name="Bonito G."/>
        </authorList>
    </citation>
    <scope>NUCLEOTIDE SEQUENCE [LARGE SCALE GENOMIC DNA]</scope>
    <source>
        <strain evidence="2 3">Sb_GMNB300</strain>
    </source>
</reference>
<dbReference type="InterPro" id="IPR036188">
    <property type="entry name" value="FAD/NAD-bd_sf"/>
</dbReference>
<comment type="similarity">
    <text evidence="1">Belongs to the FAD-binding monooxygenase family.</text>
</comment>
<name>A0A5J5EMK4_9PEZI</name>
<gene>
    <name evidence="2" type="ORF">FN846DRAFT_921388</name>
</gene>
<dbReference type="PANTHER" id="PTHR42877">
    <property type="entry name" value="L-ORNITHINE N(5)-MONOOXYGENASE-RELATED"/>
    <property type="match status" value="1"/>
</dbReference>
<dbReference type="EMBL" id="VXIS01000190">
    <property type="protein sequence ID" value="KAA8897840.1"/>
    <property type="molecule type" value="Genomic_DNA"/>
</dbReference>
<comment type="caution">
    <text evidence="2">The sequence shown here is derived from an EMBL/GenBank/DDBJ whole genome shotgun (WGS) entry which is preliminary data.</text>
</comment>
<keyword evidence="3" id="KW-1185">Reference proteome</keyword>
<protein>
    <submittedName>
        <fullName evidence="2">Uncharacterized protein</fullName>
    </submittedName>
</protein>
<dbReference type="PANTHER" id="PTHR42877:SF4">
    <property type="entry name" value="FAD_NAD(P)-BINDING DOMAIN-CONTAINING PROTEIN-RELATED"/>
    <property type="match status" value="1"/>
</dbReference>
<accession>A0A5J5EMK4</accession>
<evidence type="ECO:0000256" key="1">
    <source>
        <dbReference type="ARBA" id="ARBA00010139"/>
    </source>
</evidence>
<dbReference type="InParanoid" id="A0A5J5EMK4"/>
<dbReference type="OrthoDB" id="74360at2759"/>
<dbReference type="InterPro" id="IPR051209">
    <property type="entry name" value="FAD-bind_Monooxygenase_sf"/>
</dbReference>
<dbReference type="Gene3D" id="3.50.50.60">
    <property type="entry name" value="FAD/NAD(P)-binding domain"/>
    <property type="match status" value="1"/>
</dbReference>
<dbReference type="SUPFAM" id="SSF51905">
    <property type="entry name" value="FAD/NAD(P)-binding domain"/>
    <property type="match status" value="1"/>
</dbReference>
<evidence type="ECO:0000313" key="3">
    <source>
        <dbReference type="Proteomes" id="UP000326924"/>
    </source>
</evidence>
<evidence type="ECO:0000313" key="2">
    <source>
        <dbReference type="EMBL" id="KAA8897840.1"/>
    </source>
</evidence>
<proteinExistence type="inferred from homology"/>
<dbReference type="AlphaFoldDB" id="A0A5J5EMK4"/>
<dbReference type="Proteomes" id="UP000326924">
    <property type="component" value="Unassembled WGS sequence"/>
</dbReference>